<dbReference type="EMBL" id="HACG01038747">
    <property type="protein sequence ID" value="CEK85612.1"/>
    <property type="molecule type" value="Transcribed_RNA"/>
</dbReference>
<accession>A0A0B7AYA8</accession>
<evidence type="ECO:0000313" key="1">
    <source>
        <dbReference type="EMBL" id="CEK85611.1"/>
    </source>
</evidence>
<protein>
    <submittedName>
        <fullName evidence="2">Uncharacterized protein</fullName>
    </submittedName>
</protein>
<name>A0A0B7AYA8_9EUPU</name>
<sequence length="56" mass="6366">MLSTLRSVTHEMTVPNLFPVNSCLTQKIMYPISVEQLEYDYAGQQSQFISGTKQVL</sequence>
<organism evidence="2">
    <name type="scientific">Arion vulgaris</name>
    <dbReference type="NCBI Taxonomy" id="1028688"/>
    <lineage>
        <taxon>Eukaryota</taxon>
        <taxon>Metazoa</taxon>
        <taxon>Spiralia</taxon>
        <taxon>Lophotrochozoa</taxon>
        <taxon>Mollusca</taxon>
        <taxon>Gastropoda</taxon>
        <taxon>Heterobranchia</taxon>
        <taxon>Euthyneura</taxon>
        <taxon>Panpulmonata</taxon>
        <taxon>Eupulmonata</taxon>
        <taxon>Stylommatophora</taxon>
        <taxon>Helicina</taxon>
        <taxon>Arionoidea</taxon>
        <taxon>Arionidae</taxon>
        <taxon>Arion</taxon>
    </lineage>
</organism>
<proteinExistence type="predicted"/>
<reference evidence="2" key="1">
    <citation type="submission" date="2014-12" db="EMBL/GenBank/DDBJ databases">
        <title>Insight into the proteome of Arion vulgaris.</title>
        <authorList>
            <person name="Aradska J."/>
            <person name="Bulat T."/>
            <person name="Smidak R."/>
            <person name="Sarate P."/>
            <person name="Gangsoo J."/>
            <person name="Sialana F."/>
            <person name="Bilban M."/>
            <person name="Lubec G."/>
        </authorList>
    </citation>
    <scope>NUCLEOTIDE SEQUENCE</scope>
    <source>
        <tissue evidence="2">Skin</tissue>
    </source>
</reference>
<gene>
    <name evidence="2" type="primary">ORF149145</name>
    <name evidence="1" type="synonym">ORF149140</name>
</gene>
<evidence type="ECO:0000313" key="2">
    <source>
        <dbReference type="EMBL" id="CEK85612.1"/>
    </source>
</evidence>
<dbReference type="EMBL" id="HACG01038746">
    <property type="protein sequence ID" value="CEK85611.1"/>
    <property type="molecule type" value="Transcribed_RNA"/>
</dbReference>
<dbReference type="AlphaFoldDB" id="A0A0B7AYA8"/>